<organism evidence="2">
    <name type="scientific">Oikopleura dioica</name>
    <name type="common">Tunicate</name>
    <dbReference type="NCBI Taxonomy" id="34765"/>
    <lineage>
        <taxon>Eukaryota</taxon>
        <taxon>Metazoa</taxon>
        <taxon>Chordata</taxon>
        <taxon>Tunicata</taxon>
        <taxon>Appendicularia</taxon>
        <taxon>Copelata</taxon>
        <taxon>Oikopleuridae</taxon>
        <taxon>Oikopleura</taxon>
    </lineage>
</organism>
<accession>E4YUS7</accession>
<reference evidence="2" key="1">
    <citation type="journal article" date="2010" name="Science">
        <title>Plasticity of animal genome architecture unmasked by rapid evolution of a pelagic tunicate.</title>
        <authorList>
            <person name="Denoeud F."/>
            <person name="Henriet S."/>
            <person name="Mungpakdee S."/>
            <person name="Aury J.M."/>
            <person name="Da Silva C."/>
            <person name="Brinkmann H."/>
            <person name="Mikhaleva J."/>
            <person name="Olsen L.C."/>
            <person name="Jubin C."/>
            <person name="Canestro C."/>
            <person name="Bouquet J.M."/>
            <person name="Danks G."/>
            <person name="Poulain J."/>
            <person name="Campsteijn C."/>
            <person name="Adamski M."/>
            <person name="Cross I."/>
            <person name="Yadetie F."/>
            <person name="Muffato M."/>
            <person name="Louis A."/>
            <person name="Butcher S."/>
            <person name="Tsagkogeorga G."/>
            <person name="Konrad A."/>
            <person name="Singh S."/>
            <person name="Jensen M.F."/>
            <person name="Cong E.H."/>
            <person name="Eikeseth-Otteraa H."/>
            <person name="Noel B."/>
            <person name="Anthouard V."/>
            <person name="Porcel B.M."/>
            <person name="Kachouri-Lafond R."/>
            <person name="Nishino A."/>
            <person name="Ugolini M."/>
            <person name="Chourrout P."/>
            <person name="Nishida H."/>
            <person name="Aasland R."/>
            <person name="Huzurbazar S."/>
            <person name="Westhof E."/>
            <person name="Delsuc F."/>
            <person name="Lehrach H."/>
            <person name="Reinhardt R."/>
            <person name="Weissenbach J."/>
            <person name="Roy S.W."/>
            <person name="Artiguenave F."/>
            <person name="Postlethwait J.H."/>
            <person name="Manak J.R."/>
            <person name="Thompson E.M."/>
            <person name="Jaillon O."/>
            <person name="Du Pasquier L."/>
            <person name="Boudinot P."/>
            <person name="Liberles D.A."/>
            <person name="Volff J.N."/>
            <person name="Philippe H."/>
            <person name="Lenhard B."/>
            <person name="Roest Crollius H."/>
            <person name="Wincker P."/>
            <person name="Chourrout D."/>
        </authorList>
    </citation>
    <scope>NUCLEOTIDE SEQUENCE [LARGE SCALE GENOMIC DNA]</scope>
</reference>
<evidence type="ECO:0000256" key="1">
    <source>
        <dbReference type="SAM" id="MobiDB-lite"/>
    </source>
</evidence>
<name>E4YUS7_OIKDI</name>
<dbReference type="Proteomes" id="UP000011014">
    <property type="component" value="Unassembled WGS sequence"/>
</dbReference>
<sequence>MSSEQVTLIAETKLTKSNSSQSG</sequence>
<feature type="region of interest" description="Disordered" evidence="1">
    <location>
        <begin position="1"/>
        <end position="23"/>
    </location>
</feature>
<proteinExistence type="predicted"/>
<evidence type="ECO:0000313" key="2">
    <source>
        <dbReference type="EMBL" id="CBY39216.1"/>
    </source>
</evidence>
<gene>
    <name evidence="2" type="ORF">GSOID_T00019767001</name>
</gene>
<dbReference type="AlphaFoldDB" id="E4YUS7"/>
<protein>
    <submittedName>
        <fullName evidence="2">Uncharacterized protein</fullName>
    </submittedName>
</protein>
<dbReference type="EMBL" id="FN655466">
    <property type="protein sequence ID" value="CBY39216.1"/>
    <property type="molecule type" value="Genomic_DNA"/>
</dbReference>